<reference evidence="2" key="1">
    <citation type="journal article" date="2019" name="Int. J. Syst. Evol. Microbiol.">
        <title>The Global Catalogue of Microorganisms (GCM) 10K type strain sequencing project: providing services to taxonomists for standard genome sequencing and annotation.</title>
        <authorList>
            <consortium name="The Broad Institute Genomics Platform"/>
            <consortium name="The Broad Institute Genome Sequencing Center for Infectious Disease"/>
            <person name="Wu L."/>
            <person name="Ma J."/>
        </authorList>
    </citation>
    <scope>NUCLEOTIDE SEQUENCE [LARGE SCALE GENOMIC DNA]</scope>
    <source>
        <strain evidence="2">CCM 9147</strain>
    </source>
</reference>
<comment type="caution">
    <text evidence="1">The sequence shown here is derived from an EMBL/GenBank/DDBJ whole genome shotgun (WGS) entry which is preliminary data.</text>
</comment>
<gene>
    <name evidence="1" type="ORF">ACFQ5D_21345</name>
</gene>
<dbReference type="EMBL" id="JBHTNZ010000045">
    <property type="protein sequence ID" value="MFD1463843.1"/>
    <property type="molecule type" value="Genomic_DNA"/>
</dbReference>
<dbReference type="Proteomes" id="UP001597340">
    <property type="component" value="Unassembled WGS sequence"/>
</dbReference>
<dbReference type="InterPro" id="IPR025917">
    <property type="entry name" value="YuiB"/>
</dbReference>
<organism evidence="1 2">
    <name type="scientific">Paenibacillus farraposensis</name>
    <dbReference type="NCBI Taxonomy" id="2807095"/>
    <lineage>
        <taxon>Bacteria</taxon>
        <taxon>Bacillati</taxon>
        <taxon>Bacillota</taxon>
        <taxon>Bacilli</taxon>
        <taxon>Bacillales</taxon>
        <taxon>Paenibacillaceae</taxon>
        <taxon>Paenibacillus</taxon>
    </lineage>
</organism>
<evidence type="ECO:0000313" key="1">
    <source>
        <dbReference type="EMBL" id="MFD1463843.1"/>
    </source>
</evidence>
<protein>
    <submittedName>
        <fullName evidence="1">YuiB family protein</fullName>
    </submittedName>
</protein>
<dbReference type="RefSeq" id="WP_377532090.1">
    <property type="nucleotide sequence ID" value="NZ_JAFFQR010000007.1"/>
</dbReference>
<proteinExistence type="predicted"/>
<accession>A0ABW4DJ27</accession>
<name>A0ABW4DJ27_9BACL</name>
<keyword evidence="2" id="KW-1185">Reference proteome</keyword>
<evidence type="ECO:0000313" key="2">
    <source>
        <dbReference type="Proteomes" id="UP001597340"/>
    </source>
</evidence>
<sequence>MSGAILSGWTIRKLRQAGYKMF</sequence>
<dbReference type="Pfam" id="PF14068">
    <property type="entry name" value="YuiB"/>
    <property type="match status" value="1"/>
</dbReference>